<evidence type="ECO:0000313" key="1">
    <source>
        <dbReference type="EMBL" id="QIC72176.1"/>
    </source>
</evidence>
<dbReference type="AlphaFoldDB" id="A0A6C0Y7R4"/>
<geneLocation type="plasmid" evidence="1">
    <name>pB18-5</name>
</geneLocation>
<organism evidence="1">
    <name type="scientific">Acinetobacter indicus</name>
    <dbReference type="NCBI Taxonomy" id="756892"/>
    <lineage>
        <taxon>Bacteria</taxon>
        <taxon>Pseudomonadati</taxon>
        <taxon>Pseudomonadota</taxon>
        <taxon>Gammaproteobacteria</taxon>
        <taxon>Moraxellales</taxon>
        <taxon>Moraxellaceae</taxon>
        <taxon>Acinetobacter</taxon>
    </lineage>
</organism>
<sequence length="169" mass="19688">MKIFFLTLIALALTACSKPHDKYIGYWQLEDTKYPRVLEIYKEGKETYIVNENILSETDWFGNKKSGTVLEKKEKELGVNNGLAVITFNLSDDGKILRISDQRYTKISEDDAKQMITNKKNCESLRLKYREEAKAFNIFARDAQKVEQDKIKDNYRELQKEIPNCSFGI</sequence>
<gene>
    <name evidence="1" type="ORF">FSC09_17620</name>
</gene>
<dbReference type="Proteomes" id="UP000503440">
    <property type="component" value="Plasmid pB18-5"/>
</dbReference>
<name>A0A6C0Y7R4_9GAMM</name>
<reference evidence="1" key="1">
    <citation type="submission" date="2019-09" db="EMBL/GenBank/DDBJ databases">
        <title>Non-baumannii Acinetobacter spp. carrying blaNDM-1 isolated in China.</title>
        <authorList>
            <person name="Cui C."/>
            <person name="Chen C."/>
            <person name="Sun J."/>
            <person name="Liu Y."/>
        </authorList>
    </citation>
    <scope>NUCLEOTIDE SEQUENCE [LARGE SCALE GENOMIC DNA]</scope>
    <source>
        <strain evidence="1">B18</strain>
        <plasmid evidence="1">pB18-5</plasmid>
    </source>
</reference>
<dbReference type="EMBL" id="CP044460">
    <property type="protein sequence ID" value="QIC72176.1"/>
    <property type="molecule type" value="Genomic_DNA"/>
</dbReference>
<evidence type="ECO:0008006" key="2">
    <source>
        <dbReference type="Google" id="ProtNLM"/>
    </source>
</evidence>
<dbReference type="RefSeq" id="WP_127801718.1">
    <property type="nucleotide sequence ID" value="NZ_CP044460.1"/>
</dbReference>
<protein>
    <recommendedName>
        <fullName evidence="2">Lipoprotein</fullName>
    </recommendedName>
</protein>
<keyword evidence="1" id="KW-0614">Plasmid</keyword>
<accession>A0A6C0Y7R4</accession>
<proteinExistence type="predicted"/>
<dbReference type="PROSITE" id="PS51257">
    <property type="entry name" value="PROKAR_LIPOPROTEIN"/>
    <property type="match status" value="1"/>
</dbReference>